<proteinExistence type="predicted"/>
<dbReference type="Gene3D" id="3.40.50.2300">
    <property type="match status" value="1"/>
</dbReference>
<evidence type="ECO:0000256" key="4">
    <source>
        <dbReference type="ARBA" id="ARBA00023163"/>
    </source>
</evidence>
<keyword evidence="3" id="KW-0238">DNA-binding</keyword>
<dbReference type="PROSITE" id="PS50110">
    <property type="entry name" value="RESPONSE_REGULATORY"/>
    <property type="match status" value="1"/>
</dbReference>
<dbReference type="AlphaFoldDB" id="A0A931CZ10"/>
<feature type="modified residue" description="4-aspartylphosphate" evidence="5">
    <location>
        <position position="58"/>
    </location>
</feature>
<dbReference type="PRINTS" id="PR00038">
    <property type="entry name" value="HTHLUXR"/>
</dbReference>
<dbReference type="SMART" id="SM00448">
    <property type="entry name" value="REC"/>
    <property type="match status" value="1"/>
</dbReference>
<keyword evidence="2" id="KW-0805">Transcription regulation</keyword>
<keyword evidence="4" id="KW-0804">Transcription</keyword>
<dbReference type="SUPFAM" id="SSF46894">
    <property type="entry name" value="C-terminal effector domain of the bipartite response regulators"/>
    <property type="match status" value="1"/>
</dbReference>
<dbReference type="InterPro" id="IPR039420">
    <property type="entry name" value="WalR-like"/>
</dbReference>
<dbReference type="CDD" id="cd17535">
    <property type="entry name" value="REC_NarL-like"/>
    <property type="match status" value="1"/>
</dbReference>
<dbReference type="CDD" id="cd06170">
    <property type="entry name" value="LuxR_C_like"/>
    <property type="match status" value="1"/>
</dbReference>
<comment type="caution">
    <text evidence="8">The sequence shown here is derived from an EMBL/GenBank/DDBJ whole genome shotgun (WGS) entry which is preliminary data.</text>
</comment>
<feature type="domain" description="Response regulatory" evidence="7">
    <location>
        <begin position="7"/>
        <end position="123"/>
    </location>
</feature>
<evidence type="ECO:0000313" key="9">
    <source>
        <dbReference type="Proteomes" id="UP000706172"/>
    </source>
</evidence>
<evidence type="ECO:0000259" key="6">
    <source>
        <dbReference type="PROSITE" id="PS50043"/>
    </source>
</evidence>
<dbReference type="InterPro" id="IPR016032">
    <property type="entry name" value="Sig_transdc_resp-reg_C-effctor"/>
</dbReference>
<reference evidence="8" key="1">
    <citation type="submission" date="2020-07" db="EMBL/GenBank/DDBJ databases">
        <title>Severe corrosion of carbon steel in oil field produced water can be linked to methanogenic archaea containing a special type of NiFe hydrogenase.</title>
        <authorList>
            <person name="Lahme S."/>
            <person name="Mand J."/>
            <person name="Longwell J."/>
            <person name="Smith R."/>
            <person name="Enning D."/>
        </authorList>
    </citation>
    <scope>NUCLEOTIDE SEQUENCE</scope>
    <source>
        <strain evidence="8">MIC098Bin6</strain>
    </source>
</reference>
<evidence type="ECO:0000259" key="7">
    <source>
        <dbReference type="PROSITE" id="PS50110"/>
    </source>
</evidence>
<dbReference type="Pfam" id="PF00196">
    <property type="entry name" value="GerE"/>
    <property type="match status" value="1"/>
</dbReference>
<dbReference type="GO" id="GO:0003677">
    <property type="term" value="F:DNA binding"/>
    <property type="evidence" value="ECO:0007669"/>
    <property type="project" value="UniProtKB-KW"/>
</dbReference>
<dbReference type="InterPro" id="IPR011006">
    <property type="entry name" value="CheY-like_superfamily"/>
</dbReference>
<evidence type="ECO:0000256" key="1">
    <source>
        <dbReference type="ARBA" id="ARBA00022553"/>
    </source>
</evidence>
<dbReference type="Pfam" id="PF00072">
    <property type="entry name" value="Response_reg"/>
    <property type="match status" value="1"/>
</dbReference>
<dbReference type="InterPro" id="IPR058245">
    <property type="entry name" value="NreC/VraR/RcsB-like_REC"/>
</dbReference>
<dbReference type="GO" id="GO:0000160">
    <property type="term" value="P:phosphorelay signal transduction system"/>
    <property type="evidence" value="ECO:0007669"/>
    <property type="project" value="InterPro"/>
</dbReference>
<evidence type="ECO:0000256" key="2">
    <source>
        <dbReference type="ARBA" id="ARBA00023015"/>
    </source>
</evidence>
<dbReference type="SMART" id="SM00421">
    <property type="entry name" value="HTH_LUXR"/>
    <property type="match status" value="1"/>
</dbReference>
<dbReference type="PROSITE" id="PS50043">
    <property type="entry name" value="HTH_LUXR_2"/>
    <property type="match status" value="1"/>
</dbReference>
<feature type="domain" description="HTH luxR-type" evidence="6">
    <location>
        <begin position="141"/>
        <end position="206"/>
    </location>
</feature>
<dbReference type="EMBL" id="JACCQK010000544">
    <property type="protein sequence ID" value="MBG0780021.1"/>
    <property type="molecule type" value="Genomic_DNA"/>
</dbReference>
<name>A0A931CZ10_9BACT</name>
<evidence type="ECO:0000256" key="5">
    <source>
        <dbReference type="PROSITE-ProRule" id="PRU00169"/>
    </source>
</evidence>
<organism evidence="8 9">
    <name type="scientific">Desulfotignum balticum</name>
    <dbReference type="NCBI Taxonomy" id="115781"/>
    <lineage>
        <taxon>Bacteria</taxon>
        <taxon>Pseudomonadati</taxon>
        <taxon>Thermodesulfobacteriota</taxon>
        <taxon>Desulfobacteria</taxon>
        <taxon>Desulfobacterales</taxon>
        <taxon>Desulfobacteraceae</taxon>
        <taxon>Desulfotignum</taxon>
    </lineage>
</organism>
<evidence type="ECO:0000256" key="3">
    <source>
        <dbReference type="ARBA" id="ARBA00023125"/>
    </source>
</evidence>
<evidence type="ECO:0000313" key="8">
    <source>
        <dbReference type="EMBL" id="MBG0780021.1"/>
    </source>
</evidence>
<dbReference type="PANTHER" id="PTHR43214">
    <property type="entry name" value="TWO-COMPONENT RESPONSE REGULATOR"/>
    <property type="match status" value="1"/>
</dbReference>
<keyword evidence="1 5" id="KW-0597">Phosphoprotein</keyword>
<dbReference type="SUPFAM" id="SSF52172">
    <property type="entry name" value="CheY-like"/>
    <property type="match status" value="1"/>
</dbReference>
<dbReference type="InterPro" id="IPR000792">
    <property type="entry name" value="Tscrpt_reg_LuxR_C"/>
</dbReference>
<dbReference type="GO" id="GO:0006355">
    <property type="term" value="P:regulation of DNA-templated transcription"/>
    <property type="evidence" value="ECO:0007669"/>
    <property type="project" value="InterPro"/>
</dbReference>
<gene>
    <name evidence="8" type="ORF">H0S81_08860</name>
</gene>
<dbReference type="PANTHER" id="PTHR43214:SF41">
    <property type="entry name" value="NITRATE_NITRITE RESPONSE REGULATOR PROTEIN NARP"/>
    <property type="match status" value="1"/>
</dbReference>
<protein>
    <submittedName>
        <fullName evidence="8">Response regulator transcription factor</fullName>
    </submittedName>
</protein>
<sequence>MSMNKKTIIIVDDHRVFHHGISQALEATGEFTVTARAANGIQAVSLAEKSVPDLILMDISMPDLNGMEATRRILAIHPKIRIIALSMHTEKIYVKGMLNAGASGYVLKSCSFKELLTAIKAGLDGHVYVSPEITHLLVGDSPDRLSCLTPREKQILVYIAEGHSTRETAEILKLSAKTIDIHRRNLRSKLGIQTVAGLTRYALAKGLIPPAP</sequence>
<dbReference type="Proteomes" id="UP000706172">
    <property type="component" value="Unassembled WGS sequence"/>
</dbReference>
<accession>A0A931CZ10</accession>
<dbReference type="InterPro" id="IPR001789">
    <property type="entry name" value="Sig_transdc_resp-reg_receiver"/>
</dbReference>